<dbReference type="Gene3D" id="1.10.3210.10">
    <property type="entry name" value="Hypothetical protein af1432"/>
    <property type="match status" value="2"/>
</dbReference>
<feature type="domain" description="HD/PDEase" evidence="8">
    <location>
        <begin position="32"/>
        <end position="150"/>
    </location>
</feature>
<evidence type="ECO:0000256" key="4">
    <source>
        <dbReference type="ARBA" id="ARBA00011738"/>
    </source>
</evidence>
<dbReference type="SUPFAM" id="SSF109604">
    <property type="entry name" value="HD-domain/PDEase-like"/>
    <property type="match status" value="2"/>
</dbReference>
<dbReference type="InterPro" id="IPR006674">
    <property type="entry name" value="HD_domain"/>
</dbReference>
<keyword evidence="6" id="KW-0479">Metal-binding</keyword>
<protein>
    <recommendedName>
        <fullName evidence="5">5'-deoxynucleotidase</fullName>
        <ecNumber evidence="5">3.1.3.89</ecNumber>
    </recommendedName>
</protein>
<dbReference type="GO" id="GO:0005737">
    <property type="term" value="C:cytoplasm"/>
    <property type="evidence" value="ECO:0007669"/>
    <property type="project" value="TreeGrafter"/>
</dbReference>
<evidence type="ECO:0000313" key="10">
    <source>
        <dbReference type="Proteomes" id="UP000565723"/>
    </source>
</evidence>
<dbReference type="RefSeq" id="WP_011047755.1">
    <property type="nucleotide sequence ID" value="NZ_CP076685.1"/>
</dbReference>
<dbReference type="Proteomes" id="UP000565723">
    <property type="component" value="Unassembled WGS sequence"/>
</dbReference>
<keyword evidence="7" id="KW-0378">Hydrolase</keyword>
<comment type="subunit">
    <text evidence="4">Homodimer.</text>
</comment>
<comment type="cofactor">
    <cofactor evidence="2">
        <name>Mn(2+)</name>
        <dbReference type="ChEBI" id="CHEBI:29035"/>
    </cofactor>
</comment>
<dbReference type="SMR" id="A0A850LC91"/>
<dbReference type="SMART" id="SM00471">
    <property type="entry name" value="HDc"/>
    <property type="match status" value="2"/>
</dbReference>
<evidence type="ECO:0000259" key="8">
    <source>
        <dbReference type="SMART" id="SM00471"/>
    </source>
</evidence>
<comment type="cofactor">
    <cofactor evidence="3">
        <name>Co(2+)</name>
        <dbReference type="ChEBI" id="CHEBI:48828"/>
    </cofactor>
</comment>
<feature type="domain" description="HD/PDEase" evidence="8">
    <location>
        <begin position="222"/>
        <end position="340"/>
    </location>
</feature>
<dbReference type="GO" id="GO:0002953">
    <property type="term" value="F:5'-deoxynucleotidase activity"/>
    <property type="evidence" value="ECO:0007669"/>
    <property type="project" value="UniProtKB-EC"/>
</dbReference>
<evidence type="ECO:0000256" key="5">
    <source>
        <dbReference type="ARBA" id="ARBA00012964"/>
    </source>
</evidence>
<accession>A0A850LC91</accession>
<dbReference type="GO" id="GO:0046872">
    <property type="term" value="F:metal ion binding"/>
    <property type="evidence" value="ECO:0007669"/>
    <property type="project" value="UniProtKB-KW"/>
</dbReference>
<evidence type="ECO:0000256" key="3">
    <source>
        <dbReference type="ARBA" id="ARBA00001941"/>
    </source>
</evidence>
<dbReference type="EMBL" id="JABXIY010000002">
    <property type="protein sequence ID" value="NVK95329.1"/>
    <property type="molecule type" value="Genomic_DNA"/>
</dbReference>
<sequence>MSARLDAQIAFLKQADRLKSVERANVLLDLSRPENSAEHSWHLALWALVLSPFAAPDVDVDRAIRMLLLHDLVEIETGDHPIHEVTDWQAVERAERAAARKLFGLLPPDQAADFHTLWTEFDADETADARYAKMLDRCQPMFQVLCADTPRPDHVEVVRENLSSGRAAYLAEAFPEAHAHARALLERHPPVTGGFGDRLEFLAEADRLKTVLRASRLMDDSRFENSAEHSWHIMLYAWVLGEYAAAPVDIDRVLRMLLLHDLVEIDAGDNPIHGNVDHAAQEALEAAAAERLFGLLPPDQGAGLRAIWQEFETAQSADALFGKAVDRVQTPIANLENGGGSWVTYDVSLQQLVARVGTPVSRGAPGLWDWLFPQLSDCFTRLGLRL</sequence>
<evidence type="ECO:0000256" key="7">
    <source>
        <dbReference type="ARBA" id="ARBA00022801"/>
    </source>
</evidence>
<evidence type="ECO:0000313" key="9">
    <source>
        <dbReference type="EMBL" id="NVK95329.1"/>
    </source>
</evidence>
<gene>
    <name evidence="9" type="ORF">HW564_00235</name>
</gene>
<dbReference type="PANTHER" id="PTHR11845:SF13">
    <property type="entry name" value="5'-DEOXYNUCLEOTIDASE HDDC2"/>
    <property type="match status" value="1"/>
</dbReference>
<comment type="caution">
    <text evidence="9">The sequence shown here is derived from an EMBL/GenBank/DDBJ whole genome shotgun (WGS) entry which is preliminary data.</text>
</comment>
<evidence type="ECO:0000256" key="2">
    <source>
        <dbReference type="ARBA" id="ARBA00001936"/>
    </source>
</evidence>
<dbReference type="OMA" id="EHSWHIM"/>
<dbReference type="InterPro" id="IPR039356">
    <property type="entry name" value="YfbR/HDDC2"/>
</dbReference>
<evidence type="ECO:0000256" key="1">
    <source>
        <dbReference type="ARBA" id="ARBA00001638"/>
    </source>
</evidence>
<dbReference type="EC" id="3.1.3.89" evidence="5"/>
<name>A0A850LC91_9RHOB</name>
<proteinExistence type="predicted"/>
<dbReference type="AlphaFoldDB" id="A0A850LC91"/>
<evidence type="ECO:0000256" key="6">
    <source>
        <dbReference type="ARBA" id="ARBA00022723"/>
    </source>
</evidence>
<reference evidence="9 10" key="1">
    <citation type="journal article" date="2020" name="Proc. Natl. Acad. Sci. U.S.A.">
        <title>Ecological drivers of bacterial community assembly in synthetic phycospheres.</title>
        <authorList>
            <person name="Fu H."/>
            <person name="Uchimiya M."/>
            <person name="Gore J."/>
            <person name="Moran M.A."/>
        </authorList>
    </citation>
    <scope>NUCLEOTIDE SEQUENCE [LARGE SCALE GENOMIC DNA]</scope>
    <source>
        <strain evidence="9">HF-Din03</strain>
    </source>
</reference>
<organism evidence="9 10">
    <name type="scientific">Ruegeria pomeroyi</name>
    <dbReference type="NCBI Taxonomy" id="89184"/>
    <lineage>
        <taxon>Bacteria</taxon>
        <taxon>Pseudomonadati</taxon>
        <taxon>Pseudomonadota</taxon>
        <taxon>Alphaproteobacteria</taxon>
        <taxon>Rhodobacterales</taxon>
        <taxon>Roseobacteraceae</taxon>
        <taxon>Ruegeria</taxon>
    </lineage>
</organism>
<dbReference type="Pfam" id="PF13023">
    <property type="entry name" value="HD_3"/>
    <property type="match status" value="2"/>
</dbReference>
<dbReference type="InterPro" id="IPR003607">
    <property type="entry name" value="HD/PDEase_dom"/>
</dbReference>
<dbReference type="PANTHER" id="PTHR11845">
    <property type="entry name" value="5'-DEOXYNUCLEOTIDASE HDDC2"/>
    <property type="match status" value="1"/>
</dbReference>
<comment type="catalytic activity">
    <reaction evidence="1">
        <text>a 2'-deoxyribonucleoside 5'-phosphate + H2O = a 2'-deoxyribonucleoside + phosphate</text>
        <dbReference type="Rhea" id="RHEA:36167"/>
        <dbReference type="ChEBI" id="CHEBI:15377"/>
        <dbReference type="ChEBI" id="CHEBI:18274"/>
        <dbReference type="ChEBI" id="CHEBI:43474"/>
        <dbReference type="ChEBI" id="CHEBI:65317"/>
        <dbReference type="EC" id="3.1.3.89"/>
    </reaction>
</comment>